<sequence>MDIVQYLHGLVSSSMGISNQDTSADLLKQYYALSAARLIELDDNFDSTHVKNHNLVALWGIQAEPLAKRLARSFHMDEQTTMTLLRAITPPMMVEVANLAGGDGLIVFLAQNFESSRTHLPAWSSQFIQSSLTQKIEQLNTQMPTADGASGNFDSPAHPANDNGSNTPPSDDQQDHHLNHDDINQNNVHHSIYNSIYNNTNNDTTANINNNLINHKPIKPKIARSNPLLIILGVTLITLTVGGVAWHLLKNKSKTVVIDDPNIATHIATPTVKSLNSPRLSLTSGENGTLYACQAEIGNAQLKEQLLNVLQNNFGQIGCIMDIDDNFGTSMTGLERLESIMAMIKSEPFTSIEIVGNHIYVNTPKMDILPRIINDIALLAPQFEVSPAPALDRKSAISQSFERATAALNNLDDPPDSYDLSRSANLGIIDFNGRDELPTNSHEMLSLLAEKIKTNSHIKLIIVTHTSGKDGTDRMANLNLSQRQAEAVKDFLVGQGVNDEQLTPKGVGDSFPVSDNVTELGRFKNERTEFLVYDETTLSALNVDIAQLLPESNAIMMPPTTYMPDQNMPIQGMPDGNYLPQPVQNAQPVIIGNHPTQYQAPTPSDHIGTNMPLTPSPDTIPNLPDDFFRLSDSTIGSEQEPGIQRELR</sequence>
<keyword evidence="9" id="KW-1185">Reference proteome</keyword>
<keyword evidence="1 3" id="KW-0472">Membrane</keyword>
<dbReference type="Gene3D" id="3.30.1330.60">
    <property type="entry name" value="OmpA-like domain"/>
    <property type="match status" value="1"/>
</dbReference>
<reference evidence="7 9" key="2">
    <citation type="submission" date="2020-12" db="EMBL/GenBank/DDBJ databases">
        <title>FDA dAtabase for Regulatory Grade micrObial Sequences (FDA-ARGOS): Supporting development and validation of Infectious Disease Dx tests.</title>
        <authorList>
            <person name="Sproer C."/>
            <person name="Gronow S."/>
            <person name="Severitt S."/>
            <person name="Schroder I."/>
            <person name="Tallon L."/>
            <person name="Sadzewicz L."/>
            <person name="Zhao X."/>
            <person name="Boylan J."/>
            <person name="Ott S."/>
            <person name="Bowen H."/>
            <person name="Vavikolanu K."/>
            <person name="Mehta A."/>
            <person name="Aluvathingal J."/>
            <person name="Nadendla S."/>
            <person name="Lowell S."/>
            <person name="Myers T."/>
            <person name="Yan Y."/>
            <person name="Sichtig H."/>
        </authorList>
    </citation>
    <scope>NUCLEOTIDE SEQUENCE [LARGE SCALE GENOMIC DNA]</scope>
    <source>
        <strain evidence="7 9">FDAARGOS_869</strain>
    </source>
</reference>
<evidence type="ECO:0000313" key="6">
    <source>
        <dbReference type="EMBL" id="OBX87273.1"/>
    </source>
</evidence>
<feature type="region of interest" description="Disordered" evidence="2">
    <location>
        <begin position="143"/>
        <end position="183"/>
    </location>
</feature>
<reference evidence="6 8" key="1">
    <citation type="submission" date="2016-05" db="EMBL/GenBank/DDBJ databases">
        <title>Draft genome sequence of Moraxella nonliquefaciens CCUG 348T.</title>
        <authorList>
            <person name="Salva-Serra F."/>
            <person name="Engstrom-Jakobsson H."/>
            <person name="Thorell K."/>
            <person name="Gonzales-Siles L."/>
            <person name="Karlsson R."/>
            <person name="Boulund F."/>
            <person name="Engstrand L."/>
            <person name="Kristiansson E."/>
            <person name="Moore E."/>
        </authorList>
    </citation>
    <scope>NUCLEOTIDE SEQUENCE [LARGE SCALE GENOMIC DNA]</scope>
    <source>
        <strain evidence="6 8">CCUG 348</strain>
    </source>
</reference>
<gene>
    <name evidence="5" type="ORF">A7456_06045</name>
    <name evidence="6" type="ORF">A7456_09090</name>
    <name evidence="7" type="ORF">I6G26_08475</name>
</gene>
<dbReference type="EMBL" id="LXTW01000032">
    <property type="protein sequence ID" value="OBX83562.1"/>
    <property type="molecule type" value="Genomic_DNA"/>
</dbReference>
<evidence type="ECO:0000313" key="7">
    <source>
        <dbReference type="EMBL" id="QPT44097.1"/>
    </source>
</evidence>
<evidence type="ECO:0000256" key="2">
    <source>
        <dbReference type="SAM" id="MobiDB-lite"/>
    </source>
</evidence>
<dbReference type="Proteomes" id="UP000594834">
    <property type="component" value="Chromosome"/>
</dbReference>
<organism evidence="6 8">
    <name type="scientific">Moraxella nonliquefaciens</name>
    <dbReference type="NCBI Taxonomy" id="478"/>
    <lineage>
        <taxon>Bacteria</taxon>
        <taxon>Pseudomonadati</taxon>
        <taxon>Pseudomonadota</taxon>
        <taxon>Gammaproteobacteria</taxon>
        <taxon>Moraxellales</taxon>
        <taxon>Moraxellaceae</taxon>
        <taxon>Moraxella</taxon>
    </lineage>
</organism>
<keyword evidence="3" id="KW-0812">Transmembrane</keyword>
<evidence type="ECO:0000256" key="3">
    <source>
        <dbReference type="SAM" id="Phobius"/>
    </source>
</evidence>
<protein>
    <submittedName>
        <fullName evidence="7">OmpA family protein</fullName>
    </submittedName>
</protein>
<dbReference type="InterPro" id="IPR036737">
    <property type="entry name" value="OmpA-like_sf"/>
</dbReference>
<evidence type="ECO:0000313" key="8">
    <source>
        <dbReference type="Proteomes" id="UP000092575"/>
    </source>
</evidence>
<dbReference type="GO" id="GO:0016020">
    <property type="term" value="C:membrane"/>
    <property type="evidence" value="ECO:0007669"/>
    <property type="project" value="UniProtKB-UniRule"/>
</dbReference>
<dbReference type="PANTHER" id="PTHR30329">
    <property type="entry name" value="STATOR ELEMENT OF FLAGELLAR MOTOR COMPLEX"/>
    <property type="match status" value="1"/>
</dbReference>
<dbReference type="AlphaFoldDB" id="A0A1B8QSF0"/>
<dbReference type="SUPFAM" id="SSF103088">
    <property type="entry name" value="OmpA-like"/>
    <property type="match status" value="1"/>
</dbReference>
<feature type="domain" description="OmpA-like" evidence="4">
    <location>
        <begin position="418"/>
        <end position="536"/>
    </location>
</feature>
<dbReference type="PANTHER" id="PTHR30329:SF21">
    <property type="entry name" value="LIPOPROTEIN YIAD-RELATED"/>
    <property type="match status" value="1"/>
</dbReference>
<feature type="compositionally biased region" description="Basic and acidic residues" evidence="2">
    <location>
        <begin position="173"/>
        <end position="183"/>
    </location>
</feature>
<name>A0A1B8QSF0_MORNO</name>
<dbReference type="Pfam" id="PF00691">
    <property type="entry name" value="OmpA"/>
    <property type="match status" value="1"/>
</dbReference>
<dbReference type="RefSeq" id="WP_067007343.1">
    <property type="nucleotide sequence ID" value="NZ_CP065728.1"/>
</dbReference>
<evidence type="ECO:0000313" key="5">
    <source>
        <dbReference type="EMBL" id="OBX83562.1"/>
    </source>
</evidence>
<dbReference type="Proteomes" id="UP000092575">
    <property type="component" value="Unassembled WGS sequence"/>
</dbReference>
<dbReference type="EMBL" id="CP065728">
    <property type="protein sequence ID" value="QPT44097.1"/>
    <property type="molecule type" value="Genomic_DNA"/>
</dbReference>
<proteinExistence type="predicted"/>
<accession>A0A1B8QSF0</accession>
<evidence type="ECO:0000259" key="4">
    <source>
        <dbReference type="PROSITE" id="PS51123"/>
    </source>
</evidence>
<dbReference type="PROSITE" id="PS51123">
    <property type="entry name" value="OMPA_2"/>
    <property type="match status" value="1"/>
</dbReference>
<dbReference type="EMBL" id="LXTW01000003">
    <property type="protein sequence ID" value="OBX87273.1"/>
    <property type="molecule type" value="Genomic_DNA"/>
</dbReference>
<dbReference type="InterPro" id="IPR006665">
    <property type="entry name" value="OmpA-like"/>
</dbReference>
<dbReference type="CDD" id="cd07185">
    <property type="entry name" value="OmpA_C-like"/>
    <property type="match status" value="1"/>
</dbReference>
<keyword evidence="3" id="KW-1133">Transmembrane helix</keyword>
<evidence type="ECO:0000313" key="9">
    <source>
        <dbReference type="Proteomes" id="UP000594834"/>
    </source>
</evidence>
<dbReference type="STRING" id="478.A7456_06045"/>
<dbReference type="InterPro" id="IPR050330">
    <property type="entry name" value="Bact_OuterMem_StrucFunc"/>
</dbReference>
<feature type="transmembrane region" description="Helical" evidence="3">
    <location>
        <begin position="228"/>
        <end position="249"/>
    </location>
</feature>
<evidence type="ECO:0000256" key="1">
    <source>
        <dbReference type="PROSITE-ProRule" id="PRU00473"/>
    </source>
</evidence>